<dbReference type="AlphaFoldDB" id="A0A7I7QLN1"/>
<feature type="binding site" evidence="1">
    <location>
        <position position="581"/>
    </location>
    <ligand>
        <name>Mg(2+)</name>
        <dbReference type="ChEBI" id="CHEBI:18420"/>
    </ligand>
</feature>
<keyword evidence="4" id="KW-0560">Oxidoreductase</keyword>
<accession>A0A7I7QLN1</accession>
<reference evidence="4 5" key="1">
    <citation type="journal article" date="2019" name="Emerg. Microbes Infect.">
        <title>Comprehensive subspecies identification of 175 nontuberculous mycobacteria species based on 7547 genomic profiles.</title>
        <authorList>
            <person name="Matsumoto Y."/>
            <person name="Kinjo T."/>
            <person name="Motooka D."/>
            <person name="Nabeya D."/>
            <person name="Jung N."/>
            <person name="Uechi K."/>
            <person name="Horii T."/>
            <person name="Iida T."/>
            <person name="Fujita J."/>
            <person name="Nakamura S."/>
        </authorList>
    </citation>
    <scope>NUCLEOTIDE SEQUENCE [LARGE SCALE GENOMIC DNA]</scope>
    <source>
        <strain evidence="4 5">JCM 17899</strain>
    </source>
</reference>
<sequence length="616" mass="66710">MTPTAPVPKPHVKTIATVCLSGTLDDKLVAAAHAGFDGIELFEPDLVASTSSPAEIRRRCQDLGLEIVLYQPFRDLDSTDPDQFARNLIRLDRKFDVMAELGVDLILVCSNASADAVADVDQLAAQLREAGDLASRRGTRIAYEALAWGREVDLWQQSWDAVRRADHPAVGLCLDSFHILSRSSTIDELAEVPGDKIFFLQLADAPHKDMDVLQWSRHYRLFPGEGAFDLVDFTASVLRAGYRGPLSLEVFNDVFRQSSPVRTAIDAVRSLGALEAGLDDALPRQRFDAAFVELSVTPTNLAVAESALSALGFTPSATHRSKRVTAWTQSAATILVTVTTDAPEDDSSAIAAIAFDAEDPTGFAASAEGLNVSALPRVVRPGEADLPAVAAPDGVSVFFVSTTSGGLDWRRDFDPVPGADGETGAGITGIDHVSVTAPFDRYDESVLFYRSVLGMRTDEVAEYPGPYGLVRSHLLRADPSGFGVALDGPLLRRGKWTPGVQTPQHVAFVTDDVIATLNALPPDAPILRIPANYYVDLRARLDLTDEFVESLREANVLYDRNAHGEYLHAYTTVIGSQVYFEIIERRGDYRGRPLADAPIRMAAHVAARRGKATTSG</sequence>
<dbReference type="SUPFAM" id="SSF51658">
    <property type="entry name" value="Xylose isomerase-like"/>
    <property type="match status" value="1"/>
</dbReference>
<dbReference type="Gene3D" id="3.10.180.10">
    <property type="entry name" value="2,3-Dihydroxybiphenyl 1,2-Dioxygenase, domain 1"/>
    <property type="match status" value="2"/>
</dbReference>
<dbReference type="EMBL" id="AP022588">
    <property type="protein sequence ID" value="BBY26907.1"/>
    <property type="molecule type" value="Genomic_DNA"/>
</dbReference>
<feature type="binding site" evidence="1">
    <location>
        <position position="144"/>
    </location>
    <ligand>
        <name>a divalent metal cation</name>
        <dbReference type="ChEBI" id="CHEBI:60240"/>
        <note>catalytic</note>
    </ligand>
</feature>
<dbReference type="PANTHER" id="PTHR12110">
    <property type="entry name" value="HYDROXYPYRUVATE ISOMERASE"/>
    <property type="match status" value="1"/>
</dbReference>
<dbReference type="InterPro" id="IPR004360">
    <property type="entry name" value="Glyas_Fos-R_dOase_dom"/>
</dbReference>
<dbReference type="GO" id="GO:0046872">
    <property type="term" value="F:metal ion binding"/>
    <property type="evidence" value="ECO:0007669"/>
    <property type="project" value="UniProtKB-UniRule"/>
</dbReference>
<keyword evidence="4" id="KW-0223">Dioxygenase</keyword>
<dbReference type="Proteomes" id="UP000467193">
    <property type="component" value="Chromosome"/>
</dbReference>
<dbReference type="InterPro" id="IPR036237">
    <property type="entry name" value="Xyl_isomerase-like_sf"/>
</dbReference>
<gene>
    <name evidence="4" type="ORF">MSEDJ_10030</name>
</gene>
<dbReference type="Gene3D" id="3.20.20.150">
    <property type="entry name" value="Divalent-metal-dependent TIM barrel enzymes"/>
    <property type="match status" value="1"/>
</dbReference>
<evidence type="ECO:0000259" key="2">
    <source>
        <dbReference type="Pfam" id="PF00903"/>
    </source>
</evidence>
<evidence type="ECO:0000313" key="4">
    <source>
        <dbReference type="EMBL" id="BBY26907.1"/>
    </source>
</evidence>
<feature type="binding site" evidence="1">
    <location>
        <position position="505"/>
    </location>
    <ligand>
        <name>Mg(2+)</name>
        <dbReference type="ChEBI" id="CHEBI:18420"/>
    </ligand>
</feature>
<feature type="binding site" evidence="1">
    <location>
        <position position="249"/>
    </location>
    <ligand>
        <name>a divalent metal cation</name>
        <dbReference type="ChEBI" id="CHEBI:60240"/>
        <note>catalytic</note>
    </ligand>
</feature>
<dbReference type="KEGG" id="msei:MSEDJ_10030"/>
<protein>
    <recommendedName>
        <fullName evidence="1">3-dehydroshikimate dehydratase</fullName>
        <shortName evidence="1">DSD</shortName>
        <ecNumber evidence="1">4.2.1.118</ecNumber>
    </recommendedName>
</protein>
<feature type="domain" description="Glyoxalase/fosfomycin resistance/dioxygenase" evidence="2">
    <location>
        <begin position="430"/>
        <end position="539"/>
    </location>
</feature>
<comment type="cofactor">
    <cofactor evidence="1">
        <name>a divalent metal cation</name>
        <dbReference type="ChEBI" id="CHEBI:60240"/>
    </cofactor>
</comment>
<dbReference type="SUPFAM" id="SSF54593">
    <property type="entry name" value="Glyoxalase/Bleomycin resistance protein/Dihydroxybiphenyl dioxygenase"/>
    <property type="match status" value="1"/>
</dbReference>
<dbReference type="GO" id="GO:0046279">
    <property type="term" value="P:3,4-dihydroxybenzoate biosynthetic process"/>
    <property type="evidence" value="ECO:0007669"/>
    <property type="project" value="UniProtKB-UniRule"/>
</dbReference>
<comment type="similarity">
    <text evidence="1">Belongs to the bacterial two-domain DSD family.</text>
</comment>
<comment type="pathway">
    <text evidence="1">Aromatic compound metabolism; 3,4-dihydroxybenzoate biosynthesis.</text>
</comment>
<dbReference type="EC" id="4.2.1.118" evidence="1"/>
<comment type="function">
    <text evidence="1">Catalyzes the conversion of 3-dehydroshikimate to protocatechuate (3,4-dihydroxybenzoate), a common intermediate of quinate and shikimate degradation pathways.</text>
</comment>
<proteinExistence type="inferred from homology"/>
<evidence type="ECO:0000259" key="3">
    <source>
        <dbReference type="Pfam" id="PF01261"/>
    </source>
</evidence>
<dbReference type="Pfam" id="PF01261">
    <property type="entry name" value="AP_endonuc_2"/>
    <property type="match status" value="1"/>
</dbReference>
<dbReference type="RefSeq" id="WP_163795868.1">
    <property type="nucleotide sequence ID" value="NZ_AP022588.1"/>
</dbReference>
<dbReference type="PANTHER" id="PTHR12110:SF21">
    <property type="entry name" value="XYLOSE ISOMERASE-LIKE TIM BARREL DOMAIN-CONTAINING PROTEIN"/>
    <property type="match status" value="1"/>
</dbReference>
<dbReference type="InterPro" id="IPR029068">
    <property type="entry name" value="Glyas_Bleomycin-R_OHBP_Dase"/>
</dbReference>
<dbReference type="InterPro" id="IPR050312">
    <property type="entry name" value="IolE/XylAMocC-like"/>
</dbReference>
<dbReference type="Pfam" id="PF00903">
    <property type="entry name" value="Glyoxalase"/>
    <property type="match status" value="1"/>
</dbReference>
<comment type="catalytic activity">
    <reaction evidence="1">
        <text>3-dehydroshikimate = 3,4-dihydroxybenzoate + H2O</text>
        <dbReference type="Rhea" id="RHEA:24848"/>
        <dbReference type="ChEBI" id="CHEBI:15377"/>
        <dbReference type="ChEBI" id="CHEBI:16630"/>
        <dbReference type="ChEBI" id="CHEBI:36241"/>
        <dbReference type="EC" id="4.2.1.118"/>
    </reaction>
</comment>
<dbReference type="HAMAP" id="MF_02238">
    <property type="entry name" value="DSD"/>
    <property type="match status" value="1"/>
</dbReference>
<keyword evidence="4" id="KW-0670">Pyruvate</keyword>
<evidence type="ECO:0000256" key="1">
    <source>
        <dbReference type="HAMAP-Rule" id="MF_02238"/>
    </source>
</evidence>
<organism evidence="4 5">
    <name type="scientific">Mycolicibacterium sediminis</name>
    <dbReference type="NCBI Taxonomy" id="1286180"/>
    <lineage>
        <taxon>Bacteria</taxon>
        <taxon>Bacillati</taxon>
        <taxon>Actinomycetota</taxon>
        <taxon>Actinomycetes</taxon>
        <taxon>Mycobacteriales</taxon>
        <taxon>Mycobacteriaceae</taxon>
        <taxon>Mycolicibacterium</taxon>
    </lineage>
</organism>
<dbReference type="InterPro" id="IPR013022">
    <property type="entry name" value="Xyl_isomerase-like_TIM-brl"/>
</dbReference>
<feature type="binding site" evidence="1">
    <location>
        <position position="432"/>
    </location>
    <ligand>
        <name>Mg(2+)</name>
        <dbReference type="ChEBI" id="CHEBI:18420"/>
    </ligand>
</feature>
<feature type="binding site" evidence="1">
    <location>
        <position position="201"/>
    </location>
    <ligand>
        <name>a divalent metal cation</name>
        <dbReference type="ChEBI" id="CHEBI:60240"/>
        <note>catalytic</note>
    </ligand>
</feature>
<keyword evidence="1" id="KW-0456">Lyase</keyword>
<evidence type="ECO:0000313" key="5">
    <source>
        <dbReference type="Proteomes" id="UP000467193"/>
    </source>
</evidence>
<feature type="domain" description="Xylose isomerase-like TIM barrel" evidence="3">
    <location>
        <begin position="30"/>
        <end position="269"/>
    </location>
</feature>
<name>A0A7I7QLN1_9MYCO</name>
<dbReference type="GO" id="GO:0046565">
    <property type="term" value="F:3-dehydroshikimate dehydratase activity"/>
    <property type="evidence" value="ECO:0007669"/>
    <property type="project" value="UniProtKB-UniRule"/>
</dbReference>
<keyword evidence="5" id="KW-1185">Reference proteome</keyword>
<dbReference type="InterPro" id="IPR043700">
    <property type="entry name" value="DSD"/>
</dbReference>
<keyword evidence="1" id="KW-0479">Metal-binding</keyword>
<dbReference type="UniPathway" id="UPA00088"/>
<feature type="binding site" evidence="1">
    <location>
        <position position="175"/>
    </location>
    <ligand>
        <name>a divalent metal cation</name>
        <dbReference type="ChEBI" id="CHEBI:60240"/>
        <note>catalytic</note>
    </ligand>
</feature>
<dbReference type="GO" id="GO:0051213">
    <property type="term" value="F:dioxygenase activity"/>
    <property type="evidence" value="ECO:0007669"/>
    <property type="project" value="UniProtKB-KW"/>
</dbReference>